<reference evidence="14 15" key="1">
    <citation type="journal article" date="2018" name="Parasitology">
        <title>The reduced genome of Candidatus Kinetoplastibacterium sorsogonicusi, the endosymbiont of Kentomonas sorsogonicus (Trypanosomatidae): loss of the haem-synthesis pathway.</title>
        <authorList>
            <person name="Silva F.M."/>
            <person name="Kostygov A.Y."/>
            <person name="Spodareva V.V."/>
            <person name="Butenko A."/>
            <person name="Tossou R."/>
            <person name="Lukes J."/>
            <person name="Yurchenko V."/>
            <person name="Alves J.M.P."/>
        </authorList>
    </citation>
    <scope>NUCLEOTIDE SEQUENCE [LARGE SCALE GENOMIC DNA]</scope>
    <source>
        <strain evidence="14 15">MF-08</strain>
    </source>
</reference>
<dbReference type="PANTHER" id="PTHR42945:SF1">
    <property type="entry name" value="HISTIDINE BIOSYNTHESIS BIFUNCTIONAL PROTEIN HIS7"/>
    <property type="match status" value="1"/>
</dbReference>
<gene>
    <name evidence="12 14" type="primary">hisI</name>
    <name evidence="14" type="ORF">CKSOR_00019</name>
</gene>
<evidence type="ECO:0000256" key="10">
    <source>
        <dbReference type="ARBA" id="ARBA00022833"/>
    </source>
</evidence>
<comment type="subcellular location">
    <subcellularLocation>
        <location evidence="12">Cytoplasm</location>
    </subcellularLocation>
</comment>
<comment type="cofactor">
    <cofactor evidence="12">
        <name>Zn(2+)</name>
        <dbReference type="ChEBI" id="CHEBI:29105"/>
    </cofactor>
    <text evidence="12">Binds 1 zinc ion per subunit.</text>
</comment>
<accession>A0A3S7J910</accession>
<feature type="binding site" evidence="12">
    <location>
        <position position="102"/>
    </location>
    <ligand>
        <name>Zn(2+)</name>
        <dbReference type="ChEBI" id="CHEBI:29105"/>
        <note>ligand shared between dimeric partners</note>
    </ligand>
</feature>
<evidence type="ECO:0000313" key="15">
    <source>
        <dbReference type="Proteomes" id="UP000266796"/>
    </source>
</evidence>
<evidence type="ECO:0000256" key="12">
    <source>
        <dbReference type="HAMAP-Rule" id="MF_01021"/>
    </source>
</evidence>
<evidence type="ECO:0000256" key="11">
    <source>
        <dbReference type="ARBA" id="ARBA00023102"/>
    </source>
</evidence>
<evidence type="ECO:0000256" key="7">
    <source>
        <dbReference type="ARBA" id="ARBA00022490"/>
    </source>
</evidence>
<dbReference type="GO" id="GO:0000287">
    <property type="term" value="F:magnesium ion binding"/>
    <property type="evidence" value="ECO:0007669"/>
    <property type="project" value="UniProtKB-UniRule"/>
</dbReference>
<evidence type="ECO:0000259" key="13">
    <source>
        <dbReference type="Pfam" id="PF01502"/>
    </source>
</evidence>
<comment type="similarity">
    <text evidence="12">Belongs to the PRA-CH family.</text>
</comment>
<comment type="pathway">
    <text evidence="4">Amino-acid biosynthesis; L-histidine biosynthesis; L-histidine from 5-phospho-alpha-D-ribose 1-diphosphate: step 2/9.</text>
</comment>
<feature type="domain" description="Phosphoribosyl-AMP cyclohydrolase" evidence="13">
    <location>
        <begin position="37"/>
        <end position="111"/>
    </location>
</feature>
<keyword evidence="11 12" id="KW-0368">Histidine biosynthesis</keyword>
<feature type="binding site" evidence="12">
    <location>
        <position position="84"/>
    </location>
    <ligand>
        <name>Mg(2+)</name>
        <dbReference type="ChEBI" id="CHEBI:18420"/>
    </ligand>
</feature>
<comment type="catalytic activity">
    <reaction evidence="2">
        <text>1-(5-phospho-beta-D-ribosyl)-ATP + H2O = 1-(5-phospho-beta-D-ribosyl)-5'-AMP + diphosphate + H(+)</text>
        <dbReference type="Rhea" id="RHEA:22828"/>
        <dbReference type="ChEBI" id="CHEBI:15377"/>
        <dbReference type="ChEBI" id="CHEBI:15378"/>
        <dbReference type="ChEBI" id="CHEBI:33019"/>
        <dbReference type="ChEBI" id="CHEBI:59457"/>
        <dbReference type="ChEBI" id="CHEBI:73183"/>
        <dbReference type="EC" id="3.6.1.31"/>
    </reaction>
</comment>
<dbReference type="UniPathway" id="UPA00031">
    <property type="reaction ID" value="UER00008"/>
</dbReference>
<feature type="binding site" evidence="12">
    <location>
        <position position="86"/>
    </location>
    <ligand>
        <name>Mg(2+)</name>
        <dbReference type="ChEBI" id="CHEBI:18420"/>
    </ligand>
</feature>
<dbReference type="GO" id="GO:0005737">
    <property type="term" value="C:cytoplasm"/>
    <property type="evidence" value="ECO:0007669"/>
    <property type="project" value="UniProtKB-SubCell"/>
</dbReference>
<dbReference type="HAMAP" id="MF_01021">
    <property type="entry name" value="HisI"/>
    <property type="match status" value="1"/>
</dbReference>
<comment type="function">
    <text evidence="12">Catalyzes the hydrolysis of the adenine ring of phosphoribosyl-AMP.</text>
</comment>
<name>A0A3S7J910_9PROT</name>
<dbReference type="FunFam" id="3.10.20.810:FF:000001">
    <property type="entry name" value="Histidine biosynthesis bifunctional protein HisIE"/>
    <property type="match status" value="1"/>
</dbReference>
<dbReference type="PANTHER" id="PTHR42945">
    <property type="entry name" value="HISTIDINE BIOSYNTHESIS BIFUNCTIONAL PROTEIN"/>
    <property type="match status" value="1"/>
</dbReference>
<dbReference type="NCBIfam" id="NF000768">
    <property type="entry name" value="PRK00051.1"/>
    <property type="match status" value="1"/>
</dbReference>
<feature type="binding site" evidence="12">
    <location>
        <position position="109"/>
    </location>
    <ligand>
        <name>Zn(2+)</name>
        <dbReference type="ChEBI" id="CHEBI:29105"/>
        <note>ligand shared between dimeric partners</note>
    </ligand>
</feature>
<comment type="catalytic activity">
    <reaction evidence="1 12">
        <text>1-(5-phospho-beta-D-ribosyl)-5'-AMP + H2O = 1-(5-phospho-beta-D-ribosyl)-5-[(5-phospho-beta-D-ribosylamino)methylideneamino]imidazole-4-carboxamide</text>
        <dbReference type="Rhea" id="RHEA:20049"/>
        <dbReference type="ChEBI" id="CHEBI:15377"/>
        <dbReference type="ChEBI" id="CHEBI:58435"/>
        <dbReference type="ChEBI" id="CHEBI:59457"/>
        <dbReference type="EC" id="3.5.4.19"/>
    </reaction>
</comment>
<dbReference type="EMBL" id="CP025628">
    <property type="protein sequence ID" value="AWD32164.1"/>
    <property type="molecule type" value="Genomic_DNA"/>
</dbReference>
<evidence type="ECO:0000256" key="8">
    <source>
        <dbReference type="ARBA" id="ARBA00022605"/>
    </source>
</evidence>
<keyword evidence="12" id="KW-0479">Metal-binding</keyword>
<dbReference type="OrthoDB" id="9795769at2"/>
<evidence type="ECO:0000256" key="2">
    <source>
        <dbReference type="ARBA" id="ARBA00001460"/>
    </source>
</evidence>
<evidence type="ECO:0000256" key="9">
    <source>
        <dbReference type="ARBA" id="ARBA00022801"/>
    </source>
</evidence>
<dbReference type="InterPro" id="IPR038019">
    <property type="entry name" value="PRib_AMP_CycHydrolase_sf"/>
</dbReference>
<sequence>MYKNDKNQQEWLNEIKFDENGLIQVIIQDINSKILLMSAWMNIETLQESLNTGYTVYWSRSRKQIWHKGYLSGNFQIIREIRLDCDGDVILMQVEQINSISCHTGRNSCFFRKLVQKNNNEFIWDIVDNVIKDPKLIYSSKDKNE</sequence>
<dbReference type="AlphaFoldDB" id="A0A3S7J910"/>
<dbReference type="InterPro" id="IPR026660">
    <property type="entry name" value="PRA-CH"/>
</dbReference>
<comment type="similarity">
    <text evidence="5">In the C-terminal section; belongs to the PRA-PH family.</text>
</comment>
<keyword evidence="7 12" id="KW-0963">Cytoplasm</keyword>
<dbReference type="GO" id="GO:0004636">
    <property type="term" value="F:phosphoribosyl-ATP diphosphatase activity"/>
    <property type="evidence" value="ECO:0007669"/>
    <property type="project" value="UniProtKB-EC"/>
</dbReference>
<organism evidence="14 15">
    <name type="scientific">Candidatus Kinetoplastidibacterium kentomonadis</name>
    <dbReference type="NCBI Taxonomy" id="1576550"/>
    <lineage>
        <taxon>Bacteria</taxon>
        <taxon>Pseudomonadati</taxon>
        <taxon>Pseudomonadota</taxon>
        <taxon>Betaproteobacteria</taxon>
        <taxon>Candidatus Kinetoplastidibacterium</taxon>
    </lineage>
</organism>
<dbReference type="GO" id="GO:0000105">
    <property type="term" value="P:L-histidine biosynthetic process"/>
    <property type="evidence" value="ECO:0007669"/>
    <property type="project" value="UniProtKB-UniRule"/>
</dbReference>
<keyword evidence="10 12" id="KW-0862">Zinc</keyword>
<protein>
    <recommendedName>
        <fullName evidence="12">Phosphoribosyl-AMP cyclohydrolase</fullName>
        <shortName evidence="12">PRA-CH</shortName>
        <ecNumber evidence="12">3.5.4.19</ecNumber>
    </recommendedName>
</protein>
<dbReference type="RefSeq" id="WP_108673589.1">
    <property type="nucleotide sequence ID" value="NZ_CP025628.1"/>
</dbReference>
<comment type="pathway">
    <text evidence="3 12">Amino-acid biosynthesis; L-histidine biosynthesis; L-histidine from 5-phospho-alpha-D-ribose 1-diphosphate: step 3/9.</text>
</comment>
<evidence type="ECO:0000256" key="4">
    <source>
        <dbReference type="ARBA" id="ARBA00005204"/>
    </source>
</evidence>
<comment type="subunit">
    <text evidence="12">Homodimer.</text>
</comment>
<proteinExistence type="inferred from homology"/>
<feature type="binding site" evidence="12">
    <location>
        <position position="85"/>
    </location>
    <ligand>
        <name>Zn(2+)</name>
        <dbReference type="ChEBI" id="CHEBI:29105"/>
        <note>ligand shared between dimeric partners</note>
    </ligand>
</feature>
<evidence type="ECO:0000256" key="5">
    <source>
        <dbReference type="ARBA" id="ARBA00007731"/>
    </source>
</evidence>
<evidence type="ECO:0000256" key="3">
    <source>
        <dbReference type="ARBA" id="ARBA00005169"/>
    </source>
</evidence>
<comment type="cofactor">
    <cofactor evidence="12">
        <name>Mg(2+)</name>
        <dbReference type="ChEBI" id="CHEBI:18420"/>
    </cofactor>
    <text evidence="12">Binds 1 Mg(2+) ion per subunit.</text>
</comment>
<dbReference type="GO" id="GO:0008270">
    <property type="term" value="F:zinc ion binding"/>
    <property type="evidence" value="ECO:0007669"/>
    <property type="project" value="UniProtKB-UniRule"/>
</dbReference>
<comment type="similarity">
    <text evidence="6">In the N-terminal section; belongs to the PRA-CH family.</text>
</comment>
<keyword evidence="8 12" id="KW-0028">Amino-acid biosynthesis</keyword>
<keyword evidence="12" id="KW-0460">Magnesium</keyword>
<dbReference type="GO" id="GO:0004635">
    <property type="term" value="F:phosphoribosyl-AMP cyclohydrolase activity"/>
    <property type="evidence" value="ECO:0007669"/>
    <property type="project" value="UniProtKB-UniRule"/>
</dbReference>
<evidence type="ECO:0000313" key="14">
    <source>
        <dbReference type="EMBL" id="AWD32164.1"/>
    </source>
</evidence>
<dbReference type="Pfam" id="PF01502">
    <property type="entry name" value="PRA-CH"/>
    <property type="match status" value="1"/>
</dbReference>
<dbReference type="Proteomes" id="UP000266796">
    <property type="component" value="Chromosome"/>
</dbReference>
<dbReference type="KEGG" id="kso:CKSOR_00019"/>
<dbReference type="SUPFAM" id="SSF141734">
    <property type="entry name" value="HisI-like"/>
    <property type="match status" value="1"/>
</dbReference>
<feature type="binding site" evidence="12">
    <location>
        <position position="88"/>
    </location>
    <ligand>
        <name>Mg(2+)</name>
        <dbReference type="ChEBI" id="CHEBI:18420"/>
    </ligand>
</feature>
<keyword evidence="15" id="KW-1185">Reference proteome</keyword>
<dbReference type="InterPro" id="IPR002496">
    <property type="entry name" value="PRib_AMP_CycHydrolase_dom"/>
</dbReference>
<keyword evidence="9 12" id="KW-0378">Hydrolase</keyword>
<dbReference type="EC" id="3.5.4.19" evidence="12"/>
<evidence type="ECO:0000256" key="6">
    <source>
        <dbReference type="ARBA" id="ARBA00008299"/>
    </source>
</evidence>
<evidence type="ECO:0000256" key="1">
    <source>
        <dbReference type="ARBA" id="ARBA00000024"/>
    </source>
</evidence>
<dbReference type="Gene3D" id="3.10.20.810">
    <property type="entry name" value="Phosphoribosyl-AMP cyclohydrolase"/>
    <property type="match status" value="1"/>
</dbReference>